<proteinExistence type="predicted"/>
<accession>A0A9D2DFC3</accession>
<name>A0A9D2DFC3_9BACT</name>
<dbReference type="PROSITE" id="PS51257">
    <property type="entry name" value="PROKAR_LIPOPROTEIN"/>
    <property type="match status" value="1"/>
</dbReference>
<dbReference type="EMBL" id="DXCC01000031">
    <property type="protein sequence ID" value="HIZ15893.1"/>
    <property type="molecule type" value="Genomic_DNA"/>
</dbReference>
<evidence type="ECO:0000313" key="3">
    <source>
        <dbReference type="Proteomes" id="UP000824014"/>
    </source>
</evidence>
<dbReference type="AlphaFoldDB" id="A0A9D2DFC3"/>
<evidence type="ECO:0000256" key="1">
    <source>
        <dbReference type="SAM" id="SignalP"/>
    </source>
</evidence>
<sequence length="160" mass="18245">MKKLTFLLSLLPLWTAIACSTPVQDPGGDDGSEWDVDPWTTAHYIYLNKCSETITISFTGSDYHAFDSGTLTIKPNKRDTLTLTNIPGHWYPPFAYGNETVVTVSDGNRQFTQYGANEDKIFDWNYYDITYVSDAVRAFEYWIVEEFFPDDPEPTPDDEA</sequence>
<feature type="signal peptide" evidence="1">
    <location>
        <begin position="1"/>
        <end position="18"/>
    </location>
</feature>
<reference evidence="2" key="2">
    <citation type="submission" date="2021-04" db="EMBL/GenBank/DDBJ databases">
        <authorList>
            <person name="Gilroy R."/>
        </authorList>
    </citation>
    <scope>NUCLEOTIDE SEQUENCE</scope>
    <source>
        <strain evidence="2">ChiHjej11B10-19426</strain>
    </source>
</reference>
<reference evidence="2" key="1">
    <citation type="journal article" date="2021" name="PeerJ">
        <title>Extensive microbial diversity within the chicken gut microbiome revealed by metagenomics and culture.</title>
        <authorList>
            <person name="Gilroy R."/>
            <person name="Ravi A."/>
            <person name="Getino M."/>
            <person name="Pursley I."/>
            <person name="Horton D.L."/>
            <person name="Alikhan N.F."/>
            <person name="Baker D."/>
            <person name="Gharbi K."/>
            <person name="Hall N."/>
            <person name="Watson M."/>
            <person name="Adriaenssens E.M."/>
            <person name="Foster-Nyarko E."/>
            <person name="Jarju S."/>
            <person name="Secka A."/>
            <person name="Antonio M."/>
            <person name="Oren A."/>
            <person name="Chaudhuri R.R."/>
            <person name="La Ragione R."/>
            <person name="Hildebrand F."/>
            <person name="Pallen M.J."/>
        </authorList>
    </citation>
    <scope>NUCLEOTIDE SEQUENCE</scope>
    <source>
        <strain evidence="2">ChiHjej11B10-19426</strain>
    </source>
</reference>
<feature type="chain" id="PRO_5038593059" evidence="1">
    <location>
        <begin position="19"/>
        <end position="160"/>
    </location>
</feature>
<dbReference type="Proteomes" id="UP000824014">
    <property type="component" value="Unassembled WGS sequence"/>
</dbReference>
<keyword evidence="1" id="KW-0732">Signal</keyword>
<organism evidence="2 3">
    <name type="scientific">Candidatus Tidjanibacter faecipullorum</name>
    <dbReference type="NCBI Taxonomy" id="2838766"/>
    <lineage>
        <taxon>Bacteria</taxon>
        <taxon>Pseudomonadati</taxon>
        <taxon>Bacteroidota</taxon>
        <taxon>Bacteroidia</taxon>
        <taxon>Bacteroidales</taxon>
        <taxon>Rikenellaceae</taxon>
        <taxon>Tidjanibacter</taxon>
    </lineage>
</organism>
<evidence type="ECO:0000313" key="2">
    <source>
        <dbReference type="EMBL" id="HIZ15893.1"/>
    </source>
</evidence>
<comment type="caution">
    <text evidence="2">The sequence shown here is derived from an EMBL/GenBank/DDBJ whole genome shotgun (WGS) entry which is preliminary data.</text>
</comment>
<protein>
    <submittedName>
        <fullName evidence="2">Uncharacterized protein</fullName>
    </submittedName>
</protein>
<gene>
    <name evidence="2" type="ORF">H9816_08330</name>
</gene>